<evidence type="ECO:0000313" key="2">
    <source>
        <dbReference type="Proteomes" id="UP000786811"/>
    </source>
</evidence>
<dbReference type="EMBL" id="CAJNRD030001117">
    <property type="protein sequence ID" value="CAG5078663.1"/>
    <property type="molecule type" value="Genomic_DNA"/>
</dbReference>
<reference evidence="1" key="1">
    <citation type="submission" date="2021-04" db="EMBL/GenBank/DDBJ databases">
        <authorList>
            <person name="Chebbi M.A.C M."/>
        </authorList>
    </citation>
    <scope>NUCLEOTIDE SEQUENCE</scope>
</reference>
<feature type="non-terminal residue" evidence="1">
    <location>
        <position position="1"/>
    </location>
</feature>
<keyword evidence="2" id="KW-1185">Reference proteome</keyword>
<comment type="caution">
    <text evidence="1">The sequence shown here is derived from an EMBL/GenBank/DDBJ whole genome shotgun (WGS) entry which is preliminary data.</text>
</comment>
<dbReference type="Proteomes" id="UP000786811">
    <property type="component" value="Unassembled WGS sequence"/>
</dbReference>
<protein>
    <submittedName>
        <fullName evidence="1">Uncharacterized protein</fullName>
    </submittedName>
</protein>
<name>A0A8J2MFZ8_COTCN</name>
<evidence type="ECO:0000313" key="1">
    <source>
        <dbReference type="EMBL" id="CAG5078663.1"/>
    </source>
</evidence>
<dbReference type="AlphaFoldDB" id="A0A8J2MFZ8"/>
<organism evidence="1 2">
    <name type="scientific">Cotesia congregata</name>
    <name type="common">Parasitoid wasp</name>
    <name type="synonym">Apanteles congregatus</name>
    <dbReference type="NCBI Taxonomy" id="51543"/>
    <lineage>
        <taxon>Eukaryota</taxon>
        <taxon>Metazoa</taxon>
        <taxon>Ecdysozoa</taxon>
        <taxon>Arthropoda</taxon>
        <taxon>Hexapoda</taxon>
        <taxon>Insecta</taxon>
        <taxon>Pterygota</taxon>
        <taxon>Neoptera</taxon>
        <taxon>Endopterygota</taxon>
        <taxon>Hymenoptera</taxon>
        <taxon>Apocrita</taxon>
        <taxon>Ichneumonoidea</taxon>
        <taxon>Braconidae</taxon>
        <taxon>Microgastrinae</taxon>
        <taxon>Cotesia</taxon>
    </lineage>
</organism>
<accession>A0A8J2MFZ8</accession>
<sequence length="115" mass="12588">HETSTCCSTHTIRKTNRSNSEDNCCTDCKFRSDTVQALSSQKYCGSLRNPVSRAIISPPRPDSVLAPCIDGTLKSIVVALTMVTESGWVKFTGVPFGPHQPGIWDKVSSRRPHTP</sequence>
<proteinExistence type="predicted"/>
<gene>
    <name evidence="1" type="ORF">HICCMSTLAB_LOCUS2804</name>
</gene>